<keyword evidence="7 10" id="KW-0378">Hydrolase</keyword>
<dbReference type="GO" id="GO:0005737">
    <property type="term" value="C:cytoplasm"/>
    <property type="evidence" value="ECO:0007669"/>
    <property type="project" value="UniProtKB-SubCell"/>
</dbReference>
<feature type="binding site" evidence="10">
    <location>
        <position position="36"/>
    </location>
    <ligand>
        <name>Mg(2+)</name>
        <dbReference type="ChEBI" id="CHEBI:18420"/>
    </ligand>
</feature>
<keyword evidence="3 10" id="KW-0540">Nuclease</keyword>
<sequence>MADFALLKAEQQLLAAQVVREGLSPDFVPRFIAGGDTGFEENGTVARAAIVILHWPSLEMAEHRVARVPVTLPYVPGYLSFRECPALLAAWQQLTHRPELMFIDGHGVAHPRGLGLASHFGVTVDIPVIGVAKRRLCGDYQALSATPGDCQPLMYQQRQTGWVLRSKARCNPLFISAGHRVSDDMALYWTRQCLRGYRLPEPTRLADAVASQRKGFLRYLNRQ</sequence>
<dbReference type="GO" id="GO:0016891">
    <property type="term" value="F:RNA endonuclease activity producing 5'-phosphomonoesters, hydrolytic mechanism"/>
    <property type="evidence" value="ECO:0007669"/>
    <property type="project" value="TreeGrafter"/>
</dbReference>
<evidence type="ECO:0000256" key="10">
    <source>
        <dbReference type="HAMAP-Rule" id="MF_00801"/>
    </source>
</evidence>
<comment type="function">
    <text evidence="10">DNA repair enzyme involved in the repair of deaminated bases. Selectively cleaves double-stranded DNA at the second phosphodiester bond 3' to a deoxyinosine leaving behind the intact lesion on the nicked DNA.</text>
</comment>
<dbReference type="RefSeq" id="WP_025902268.1">
    <property type="nucleotide sequence ID" value="NZ_ATMJ01000032.1"/>
</dbReference>
<comment type="caution">
    <text evidence="11">The sequence shown here is derived from an EMBL/GenBank/DDBJ whole genome shotgun (WGS) entry which is preliminary data.</text>
</comment>
<evidence type="ECO:0000256" key="7">
    <source>
        <dbReference type="ARBA" id="ARBA00022801"/>
    </source>
</evidence>
<feature type="site" description="Interaction with target DNA" evidence="10">
    <location>
        <position position="74"/>
    </location>
</feature>
<comment type="subcellular location">
    <subcellularLocation>
        <location evidence="1 10">Cytoplasm</location>
    </subcellularLocation>
</comment>
<keyword evidence="5 10" id="KW-0255">Endonuclease</keyword>
<organism evidence="11 12">
    <name type="scientific">Tatumella ptyseos ATCC 33301</name>
    <dbReference type="NCBI Taxonomy" id="1005995"/>
    <lineage>
        <taxon>Bacteria</taxon>
        <taxon>Pseudomonadati</taxon>
        <taxon>Pseudomonadota</taxon>
        <taxon>Gammaproteobacteria</taxon>
        <taxon>Enterobacterales</taxon>
        <taxon>Erwiniaceae</taxon>
        <taxon>Tatumella</taxon>
    </lineage>
</organism>
<dbReference type="FunFam" id="3.30.2170.10:FF:000001">
    <property type="entry name" value="Endonuclease V"/>
    <property type="match status" value="1"/>
</dbReference>
<dbReference type="GO" id="GO:0003727">
    <property type="term" value="F:single-stranded RNA binding"/>
    <property type="evidence" value="ECO:0007669"/>
    <property type="project" value="TreeGrafter"/>
</dbReference>
<dbReference type="GO" id="GO:0043737">
    <property type="term" value="F:deoxyribonuclease V activity"/>
    <property type="evidence" value="ECO:0007669"/>
    <property type="project" value="UniProtKB-UniRule"/>
</dbReference>
<evidence type="ECO:0000256" key="5">
    <source>
        <dbReference type="ARBA" id="ARBA00022759"/>
    </source>
</evidence>
<keyword evidence="6 10" id="KW-0227">DNA damage</keyword>
<evidence type="ECO:0000313" key="11">
    <source>
        <dbReference type="EMBL" id="KFD22433.1"/>
    </source>
</evidence>
<keyword evidence="8 10" id="KW-0460">Magnesium</keyword>
<dbReference type="eggNOG" id="COG1515">
    <property type="taxonomic scope" value="Bacteria"/>
</dbReference>
<dbReference type="Proteomes" id="UP000028602">
    <property type="component" value="Unassembled WGS sequence"/>
</dbReference>
<dbReference type="InterPro" id="IPR007581">
    <property type="entry name" value="Endonuclease-V"/>
</dbReference>
<evidence type="ECO:0000256" key="3">
    <source>
        <dbReference type="ARBA" id="ARBA00022722"/>
    </source>
</evidence>
<dbReference type="GO" id="GO:0006281">
    <property type="term" value="P:DNA repair"/>
    <property type="evidence" value="ECO:0007669"/>
    <property type="project" value="UniProtKB-UniRule"/>
</dbReference>
<keyword evidence="9 10" id="KW-0234">DNA repair</keyword>
<dbReference type="PANTHER" id="PTHR28511">
    <property type="entry name" value="ENDONUCLEASE V"/>
    <property type="match status" value="1"/>
</dbReference>
<comment type="cofactor">
    <cofactor evidence="10">
        <name>Mg(2+)</name>
        <dbReference type="ChEBI" id="CHEBI:18420"/>
    </cofactor>
</comment>
<evidence type="ECO:0000256" key="4">
    <source>
        <dbReference type="ARBA" id="ARBA00022723"/>
    </source>
</evidence>
<dbReference type="NCBIfam" id="NF008629">
    <property type="entry name" value="PRK11617.1"/>
    <property type="match status" value="1"/>
</dbReference>
<gene>
    <name evidence="10 11" type="primary">nfi</name>
    <name evidence="11" type="ORF">GTPT_0313</name>
</gene>
<evidence type="ECO:0000256" key="6">
    <source>
        <dbReference type="ARBA" id="ARBA00022763"/>
    </source>
</evidence>
<dbReference type="EMBL" id="JMPR01000005">
    <property type="protein sequence ID" value="KFD22433.1"/>
    <property type="molecule type" value="Genomic_DNA"/>
</dbReference>
<accession>A0A085JPN7</accession>
<evidence type="ECO:0000256" key="9">
    <source>
        <dbReference type="ARBA" id="ARBA00023204"/>
    </source>
</evidence>
<keyword evidence="4 10" id="KW-0479">Metal-binding</keyword>
<reference evidence="11 12" key="1">
    <citation type="submission" date="2014-05" db="EMBL/GenBank/DDBJ databases">
        <title>ATOL: Assembling a taxonomically balanced genome-scale reconstruction of the evolutionary history of the Enterobacteriaceae.</title>
        <authorList>
            <person name="Plunkett G.III."/>
            <person name="Neeno-Eckwall E.C."/>
            <person name="Glasner J.D."/>
            <person name="Perna N.T."/>
        </authorList>
    </citation>
    <scope>NUCLEOTIDE SEQUENCE [LARGE SCALE GENOMIC DNA]</scope>
    <source>
        <strain evidence="11 12">ATCC 33301</strain>
    </source>
</reference>
<evidence type="ECO:0000256" key="2">
    <source>
        <dbReference type="ARBA" id="ARBA00022490"/>
    </source>
</evidence>
<feature type="binding site" evidence="10">
    <location>
        <position position="104"/>
    </location>
    <ligand>
        <name>Mg(2+)</name>
        <dbReference type="ChEBI" id="CHEBI:18420"/>
    </ligand>
</feature>
<dbReference type="Pfam" id="PF04493">
    <property type="entry name" value="Endonuclease_5"/>
    <property type="match status" value="1"/>
</dbReference>
<dbReference type="EC" id="3.1.21.7" evidence="10"/>
<dbReference type="GO" id="GO:0000287">
    <property type="term" value="F:magnesium ion binding"/>
    <property type="evidence" value="ECO:0007669"/>
    <property type="project" value="UniProtKB-UniRule"/>
</dbReference>
<evidence type="ECO:0000256" key="8">
    <source>
        <dbReference type="ARBA" id="ARBA00022842"/>
    </source>
</evidence>
<dbReference type="CDD" id="cd06559">
    <property type="entry name" value="Endonuclease_V"/>
    <property type="match status" value="1"/>
</dbReference>
<proteinExistence type="inferred from homology"/>
<dbReference type="PANTHER" id="PTHR28511:SF1">
    <property type="entry name" value="ENDONUCLEASE V"/>
    <property type="match status" value="1"/>
</dbReference>
<evidence type="ECO:0000256" key="1">
    <source>
        <dbReference type="ARBA" id="ARBA00004496"/>
    </source>
</evidence>
<comment type="similarity">
    <text evidence="10">Belongs to the endonuclease V family.</text>
</comment>
<protein>
    <recommendedName>
        <fullName evidence="10">Endonuclease V</fullName>
        <ecNumber evidence="10">3.1.21.7</ecNumber>
    </recommendedName>
    <alternativeName>
        <fullName evidence="10">Deoxyinosine 3'endonuclease</fullName>
    </alternativeName>
    <alternativeName>
        <fullName evidence="10">Deoxyribonuclease V</fullName>
        <shortName evidence="10">DNase V</shortName>
    </alternativeName>
</protein>
<dbReference type="OrthoDB" id="9790916at2"/>
<evidence type="ECO:0000313" key="12">
    <source>
        <dbReference type="Proteomes" id="UP000028602"/>
    </source>
</evidence>
<dbReference type="HAMAP" id="MF_00801">
    <property type="entry name" value="Endonuclease_5"/>
    <property type="match status" value="1"/>
</dbReference>
<keyword evidence="2 10" id="KW-0963">Cytoplasm</keyword>
<keyword evidence="12" id="KW-1185">Reference proteome</keyword>
<dbReference type="AlphaFoldDB" id="A0A085JPN7"/>
<dbReference type="Gene3D" id="3.30.2170.10">
    <property type="entry name" value="archaeoglobus fulgidus dsm 4304 superfamily"/>
    <property type="match status" value="1"/>
</dbReference>
<comment type="catalytic activity">
    <reaction evidence="10">
        <text>Endonucleolytic cleavage at apurinic or apyrimidinic sites to products with a 5'-phosphate.</text>
        <dbReference type="EC" id="3.1.21.7"/>
    </reaction>
</comment>
<name>A0A085JPN7_9GAMM</name>